<dbReference type="InterPro" id="IPR000866">
    <property type="entry name" value="AhpC/TSA"/>
</dbReference>
<gene>
    <name evidence="4" type="ORF">BOW51_01380</name>
</gene>
<dbReference type="Gene3D" id="3.40.30.10">
    <property type="entry name" value="Glutaredoxin"/>
    <property type="match status" value="1"/>
</dbReference>
<dbReference type="InterPro" id="IPR036249">
    <property type="entry name" value="Thioredoxin-like_sf"/>
</dbReference>
<dbReference type="AlphaFoldDB" id="A0A1T2KXY1"/>
<dbReference type="InterPro" id="IPR017937">
    <property type="entry name" value="Thioredoxin_CS"/>
</dbReference>
<reference evidence="4 5" key="1">
    <citation type="submission" date="2016-11" db="EMBL/GenBank/DDBJ databases">
        <title>Mixed transmission modes and dynamic genome evolution in an obligate animal-bacterial symbiosis.</title>
        <authorList>
            <person name="Russell S.L."/>
            <person name="Corbett-Detig R.B."/>
            <person name="Cavanaugh C.M."/>
        </authorList>
    </citation>
    <scope>NUCLEOTIDE SEQUENCE [LARGE SCALE GENOMIC DNA]</scope>
    <source>
        <strain evidence="4">Se-Cadez</strain>
    </source>
</reference>
<accession>A0A1T2KXY1</accession>
<dbReference type="GO" id="GO:0016209">
    <property type="term" value="F:antioxidant activity"/>
    <property type="evidence" value="ECO:0007669"/>
    <property type="project" value="InterPro"/>
</dbReference>
<keyword evidence="1" id="KW-0676">Redox-active center</keyword>
<dbReference type="EMBL" id="MPRJ01000005">
    <property type="protein sequence ID" value="OOZ37664.1"/>
    <property type="molecule type" value="Genomic_DNA"/>
</dbReference>
<keyword evidence="2" id="KW-0732">Signal</keyword>
<dbReference type="PROSITE" id="PS51352">
    <property type="entry name" value="THIOREDOXIN_2"/>
    <property type="match status" value="1"/>
</dbReference>
<dbReference type="RefSeq" id="WP_078485737.1">
    <property type="nucleotide sequence ID" value="NZ_MPRJ01000005.1"/>
</dbReference>
<evidence type="ECO:0000256" key="1">
    <source>
        <dbReference type="ARBA" id="ARBA00023284"/>
    </source>
</evidence>
<organism evidence="4 5">
    <name type="scientific">Solemya velesiana gill symbiont</name>
    <dbReference type="NCBI Taxonomy" id="1918948"/>
    <lineage>
        <taxon>Bacteria</taxon>
        <taxon>Pseudomonadati</taxon>
        <taxon>Pseudomonadota</taxon>
        <taxon>Gammaproteobacteria</taxon>
        <taxon>sulfur-oxidizing symbionts</taxon>
    </lineage>
</organism>
<dbReference type="PROSITE" id="PS00194">
    <property type="entry name" value="THIOREDOXIN_1"/>
    <property type="match status" value="1"/>
</dbReference>
<evidence type="ECO:0000313" key="5">
    <source>
        <dbReference type="Proteomes" id="UP000190896"/>
    </source>
</evidence>
<dbReference type="GO" id="GO:0015036">
    <property type="term" value="F:disulfide oxidoreductase activity"/>
    <property type="evidence" value="ECO:0007669"/>
    <property type="project" value="UniProtKB-ARBA"/>
</dbReference>
<keyword evidence="5" id="KW-1185">Reference proteome</keyword>
<dbReference type="Gene3D" id="3.40.50.1820">
    <property type="entry name" value="alpha/beta hydrolase"/>
    <property type="match status" value="1"/>
</dbReference>
<dbReference type="SUPFAM" id="SSF52833">
    <property type="entry name" value="Thioredoxin-like"/>
    <property type="match status" value="1"/>
</dbReference>
<dbReference type="Proteomes" id="UP000190896">
    <property type="component" value="Unassembled WGS sequence"/>
</dbReference>
<dbReference type="Pfam" id="PF00578">
    <property type="entry name" value="AhpC-TSA"/>
    <property type="match status" value="1"/>
</dbReference>
<dbReference type="OrthoDB" id="9788279at2"/>
<evidence type="ECO:0000256" key="2">
    <source>
        <dbReference type="SAM" id="SignalP"/>
    </source>
</evidence>
<protein>
    <recommendedName>
        <fullName evidence="3">Thioredoxin domain-containing protein</fullName>
    </recommendedName>
</protein>
<dbReference type="InterPro" id="IPR029058">
    <property type="entry name" value="AB_hydrolase_fold"/>
</dbReference>
<feature type="signal peptide" evidence="2">
    <location>
        <begin position="1"/>
        <end position="37"/>
    </location>
</feature>
<proteinExistence type="predicted"/>
<name>A0A1T2KXY1_9GAMM</name>
<evidence type="ECO:0000313" key="4">
    <source>
        <dbReference type="EMBL" id="OOZ37664.1"/>
    </source>
</evidence>
<dbReference type="SUPFAM" id="SSF53474">
    <property type="entry name" value="alpha/beta-Hydrolases"/>
    <property type="match status" value="1"/>
</dbReference>
<sequence>MKKNRVFQKSLGPYPQFHRLLAPFALLFSLLALPAYATDSEELTIPLASDNEIPVDRYQGEGDHILWLPSEFGFRGNRELTLASDLAETGFDVWLADLHEGYFLPPGRNSLREISVDDVAELIQRSQPDNGRLYVMSTGRGAALSLMAIRRWQQVFSERQPLGGVILFHPNLLTKAPKPGASPEYLQVASLTNQPILLIQPADSAKRWYLDEMLNQLRSGGSTVFTRVIRDVSDGFHLRTNASDKELEQSGKLPTILASVTPLLKAFNKTVKTPVEQKSPGDSKEWDASAFSGLLQPYEGDPTPPRLSLKDLENKQYDLADYNGKIVLINFWATWCPPCVEETPSLGRLKQKLHGKNAVVLSVDVGESIERVEAFLKKIPAAFPVLLDPEGSTVQQWNIRAFPTTFLIDQRGLIRYAYFGGLEWDAPEVIRLVKNMLDER</sequence>
<dbReference type="InterPro" id="IPR050553">
    <property type="entry name" value="Thioredoxin_ResA/DsbE_sf"/>
</dbReference>
<dbReference type="PANTHER" id="PTHR42852:SF17">
    <property type="entry name" value="THIOREDOXIN-LIKE PROTEIN HI_1115"/>
    <property type="match status" value="1"/>
</dbReference>
<evidence type="ECO:0000259" key="3">
    <source>
        <dbReference type="PROSITE" id="PS51352"/>
    </source>
</evidence>
<feature type="domain" description="Thioredoxin" evidence="3">
    <location>
        <begin position="297"/>
        <end position="438"/>
    </location>
</feature>
<comment type="caution">
    <text evidence="4">The sequence shown here is derived from an EMBL/GenBank/DDBJ whole genome shotgun (WGS) entry which is preliminary data.</text>
</comment>
<feature type="chain" id="PRO_5013137470" description="Thioredoxin domain-containing protein" evidence="2">
    <location>
        <begin position="38"/>
        <end position="440"/>
    </location>
</feature>
<dbReference type="InterPro" id="IPR013766">
    <property type="entry name" value="Thioredoxin_domain"/>
</dbReference>
<dbReference type="CDD" id="cd02966">
    <property type="entry name" value="TlpA_like_family"/>
    <property type="match status" value="1"/>
</dbReference>
<dbReference type="PANTHER" id="PTHR42852">
    <property type="entry name" value="THIOL:DISULFIDE INTERCHANGE PROTEIN DSBE"/>
    <property type="match status" value="1"/>
</dbReference>